<dbReference type="AlphaFoldDB" id="A0A5S4ZPE0"/>
<comment type="caution">
    <text evidence="4">The sequence shown here is derived from an EMBL/GenBank/DDBJ whole genome shotgun (WGS) entry which is preliminary data.</text>
</comment>
<dbReference type="EMBL" id="VNHM01000012">
    <property type="protein sequence ID" value="TYO94736.1"/>
    <property type="molecule type" value="Genomic_DNA"/>
</dbReference>
<name>A0A5S4ZPE0_9FIRM</name>
<evidence type="ECO:0000256" key="1">
    <source>
        <dbReference type="ARBA" id="ARBA00022630"/>
    </source>
</evidence>
<dbReference type="GO" id="GO:0016491">
    <property type="term" value="F:oxidoreductase activity"/>
    <property type="evidence" value="ECO:0007669"/>
    <property type="project" value="InterPro"/>
</dbReference>
<dbReference type="Pfam" id="PF03358">
    <property type="entry name" value="FMN_red"/>
    <property type="match status" value="1"/>
</dbReference>
<gene>
    <name evidence="4" type="ORF">LX24_02205</name>
</gene>
<dbReference type="Proteomes" id="UP000323166">
    <property type="component" value="Unassembled WGS sequence"/>
</dbReference>
<dbReference type="InterPro" id="IPR005025">
    <property type="entry name" value="FMN_Rdtase-like_dom"/>
</dbReference>
<dbReference type="InterPro" id="IPR029039">
    <property type="entry name" value="Flavoprotein-like_sf"/>
</dbReference>
<evidence type="ECO:0000313" key="5">
    <source>
        <dbReference type="Proteomes" id="UP000323166"/>
    </source>
</evidence>
<dbReference type="InterPro" id="IPR051796">
    <property type="entry name" value="ISF_SsuE-like"/>
</dbReference>
<dbReference type="SUPFAM" id="SSF52218">
    <property type="entry name" value="Flavoproteins"/>
    <property type="match status" value="1"/>
</dbReference>
<sequence length="199" mass="21725">MTISCLALACSPRKNGNTAILAKRALDACAAAGCTTDYLYLAGYNYRPCQACGGCNKTGRCVIDDDARVIYEKILAADRLIVAAPIFSMGICAQAKMLIDRAQQFWATKYLLKRNVITGNNRTPRKGIFISCAGTTLPGVFTGAQRVVQYFFKMLEVELLAQLCFDGVDDKGDILKHQHALEQAAAYGRMLAAGRPRMQ</sequence>
<proteinExistence type="predicted"/>
<organism evidence="4 5">
    <name type="scientific">Desulfallas thermosapovorans DSM 6562</name>
    <dbReference type="NCBI Taxonomy" id="1121431"/>
    <lineage>
        <taxon>Bacteria</taxon>
        <taxon>Bacillati</taxon>
        <taxon>Bacillota</taxon>
        <taxon>Clostridia</taxon>
        <taxon>Eubacteriales</taxon>
        <taxon>Desulfallaceae</taxon>
        <taxon>Desulfallas</taxon>
    </lineage>
</organism>
<evidence type="ECO:0000259" key="3">
    <source>
        <dbReference type="Pfam" id="PF03358"/>
    </source>
</evidence>
<evidence type="ECO:0000313" key="4">
    <source>
        <dbReference type="EMBL" id="TYO94736.1"/>
    </source>
</evidence>
<accession>A0A5S4ZPE0</accession>
<dbReference type="PANTHER" id="PTHR43278:SF4">
    <property type="entry name" value="NAD(P)H-DEPENDENT FMN-CONTAINING OXIDOREDUCTASE YWQN-RELATED"/>
    <property type="match status" value="1"/>
</dbReference>
<dbReference type="Gene3D" id="3.40.50.360">
    <property type="match status" value="1"/>
</dbReference>
<evidence type="ECO:0000256" key="2">
    <source>
        <dbReference type="ARBA" id="ARBA00022643"/>
    </source>
</evidence>
<protein>
    <submittedName>
        <fullName evidence="4">NADPH-dependent FMN reductase</fullName>
    </submittedName>
</protein>
<reference evidence="4 5" key="1">
    <citation type="submission" date="2019-07" db="EMBL/GenBank/DDBJ databases">
        <title>Genomic Encyclopedia of Type Strains, Phase I: the one thousand microbial genomes (KMG-I) project.</title>
        <authorList>
            <person name="Kyrpides N."/>
        </authorList>
    </citation>
    <scope>NUCLEOTIDE SEQUENCE [LARGE SCALE GENOMIC DNA]</scope>
    <source>
        <strain evidence="4 5">DSM 6562</strain>
    </source>
</reference>
<keyword evidence="5" id="KW-1185">Reference proteome</keyword>
<feature type="domain" description="NADPH-dependent FMN reductase-like" evidence="3">
    <location>
        <begin position="6"/>
        <end position="111"/>
    </location>
</feature>
<keyword evidence="2" id="KW-0288">FMN</keyword>
<dbReference type="RefSeq" id="WP_166512191.1">
    <property type="nucleotide sequence ID" value="NZ_VNHM01000012.1"/>
</dbReference>
<dbReference type="PANTHER" id="PTHR43278">
    <property type="entry name" value="NAD(P)H-DEPENDENT FMN-CONTAINING OXIDOREDUCTASE YWQN-RELATED"/>
    <property type="match status" value="1"/>
</dbReference>
<keyword evidence="1" id="KW-0285">Flavoprotein</keyword>